<dbReference type="PRINTS" id="PR00721">
    <property type="entry name" value="STOMATIN"/>
</dbReference>
<dbReference type="Pfam" id="PF16200">
    <property type="entry name" value="Band_7_C"/>
    <property type="match status" value="1"/>
</dbReference>
<feature type="domain" description="Band 7" evidence="5">
    <location>
        <begin position="104"/>
        <end position="262"/>
    </location>
</feature>
<dbReference type="AlphaFoldDB" id="A0A4S4E7S1"/>
<feature type="compositionally biased region" description="Low complexity" evidence="4">
    <location>
        <begin position="431"/>
        <end position="443"/>
    </location>
</feature>
<dbReference type="PROSITE" id="PS51257">
    <property type="entry name" value="PROKAR_LIPOPROTEIN"/>
    <property type="match status" value="1"/>
</dbReference>
<dbReference type="GO" id="GO:0016020">
    <property type="term" value="C:membrane"/>
    <property type="evidence" value="ECO:0007669"/>
    <property type="project" value="InterPro"/>
</dbReference>
<evidence type="ECO:0000256" key="4">
    <source>
        <dbReference type="SAM" id="MobiDB-lite"/>
    </source>
</evidence>
<reference evidence="6 7" key="1">
    <citation type="journal article" date="2018" name="Proc. Natl. Acad. Sci. U.S.A.">
        <title>Draft genome sequence of Camellia sinensis var. sinensis provides insights into the evolution of the tea genome and tea quality.</title>
        <authorList>
            <person name="Wei C."/>
            <person name="Yang H."/>
            <person name="Wang S."/>
            <person name="Zhao J."/>
            <person name="Liu C."/>
            <person name="Gao L."/>
            <person name="Xia E."/>
            <person name="Lu Y."/>
            <person name="Tai Y."/>
            <person name="She G."/>
            <person name="Sun J."/>
            <person name="Cao H."/>
            <person name="Tong W."/>
            <person name="Gao Q."/>
            <person name="Li Y."/>
            <person name="Deng W."/>
            <person name="Jiang X."/>
            <person name="Wang W."/>
            <person name="Chen Q."/>
            <person name="Zhang S."/>
            <person name="Li H."/>
            <person name="Wu J."/>
            <person name="Wang P."/>
            <person name="Li P."/>
            <person name="Shi C."/>
            <person name="Zheng F."/>
            <person name="Jian J."/>
            <person name="Huang B."/>
            <person name="Shan D."/>
            <person name="Shi M."/>
            <person name="Fang C."/>
            <person name="Yue Y."/>
            <person name="Li F."/>
            <person name="Li D."/>
            <person name="Wei S."/>
            <person name="Han B."/>
            <person name="Jiang C."/>
            <person name="Yin Y."/>
            <person name="Xia T."/>
            <person name="Zhang Z."/>
            <person name="Bennetzen J.L."/>
            <person name="Zhao S."/>
            <person name="Wan X."/>
        </authorList>
    </citation>
    <scope>NUCLEOTIDE SEQUENCE [LARGE SCALE GENOMIC DNA]</scope>
    <source>
        <strain evidence="7">cv. Shuchazao</strain>
        <tissue evidence="6">Leaf</tissue>
    </source>
</reference>
<dbReference type="InterPro" id="IPR050710">
    <property type="entry name" value="Band7/mec-2_domain"/>
</dbReference>
<dbReference type="FunFam" id="3.30.479.30:FF:000008">
    <property type="entry name" value="Stomatin-like protein 2, mitochondrial"/>
    <property type="match status" value="1"/>
</dbReference>
<dbReference type="CDD" id="cd08829">
    <property type="entry name" value="SPFH_paraslipin"/>
    <property type="match status" value="1"/>
</dbReference>
<dbReference type="InterPro" id="IPR001972">
    <property type="entry name" value="Stomatin_HflK_fam"/>
</dbReference>
<dbReference type="SMART" id="SM00244">
    <property type="entry name" value="PHB"/>
    <property type="match status" value="1"/>
</dbReference>
<keyword evidence="3" id="KW-0496">Mitochondrion</keyword>
<sequence length="458" mass="48771">MKNMGRRTSLDVLIRSLKPKHQSSTTTGWGGSCRGLSTTSSRSTTTSTTLGFLINNNNNNKTPPPPAAAAALAIISGGGGGCRRYFWSGRDPRCMHEIKPPCNLGIQIVTEKRAYIVERFGKYSKTLDTGINFLIPMVDRIAYAHSLKEEAISIPDQSAITKDNVTISIDGVLYLKVVDPLLASYGVEHPIYAVVQLAQTTMRSELGKMTLDKTFVERDSLNVKIVQAIDEAAKNWGLKCLRYEIKDITPPKGVKQAMEMQAEAERRKRAQVLESEGERQTDINIADGRKNSVILASEGARLDQVNRAQGEAEAVLAKAQATAKGIAMISQAIKESSGGLEAVGLKVAEQYIQAFSNIAKESTLVLLPSSTVADPANAMSQALTMYQKLVGSAAAADTSPSPSPSPSTAATTAPEAHGFPASPSPSPCPSPSAGADSSSIPPAHNSQSRVSSHSDFDS</sequence>
<dbReference type="STRING" id="542762.A0A4S4E7S1"/>
<dbReference type="PANTHER" id="PTHR43327">
    <property type="entry name" value="STOMATIN-LIKE PROTEIN 2, MITOCHONDRIAL"/>
    <property type="match status" value="1"/>
</dbReference>
<evidence type="ECO:0000313" key="6">
    <source>
        <dbReference type="EMBL" id="THG11674.1"/>
    </source>
</evidence>
<feature type="region of interest" description="Disordered" evidence="4">
    <location>
        <begin position="395"/>
        <end position="458"/>
    </location>
</feature>
<dbReference type="Gene3D" id="3.30.479.30">
    <property type="entry name" value="Band 7 domain"/>
    <property type="match status" value="1"/>
</dbReference>
<dbReference type="PANTHER" id="PTHR43327:SF10">
    <property type="entry name" value="STOMATIN-LIKE PROTEIN 2, MITOCHONDRIAL"/>
    <property type="match status" value="1"/>
</dbReference>
<dbReference type="GO" id="GO:0005739">
    <property type="term" value="C:mitochondrion"/>
    <property type="evidence" value="ECO:0007669"/>
    <property type="project" value="UniProtKB-SubCell"/>
</dbReference>
<dbReference type="Pfam" id="PF01145">
    <property type="entry name" value="Band_7"/>
    <property type="match status" value="1"/>
</dbReference>
<dbReference type="InterPro" id="IPR032435">
    <property type="entry name" value="STML2-like_C"/>
</dbReference>
<evidence type="ECO:0000256" key="1">
    <source>
        <dbReference type="ARBA" id="ARBA00004173"/>
    </source>
</evidence>
<keyword evidence="7" id="KW-1185">Reference proteome</keyword>
<name>A0A4S4E7S1_CAMSN</name>
<evidence type="ECO:0000256" key="2">
    <source>
        <dbReference type="ARBA" id="ARBA00008164"/>
    </source>
</evidence>
<dbReference type="InterPro" id="IPR036013">
    <property type="entry name" value="Band_7/SPFH_dom_sf"/>
</dbReference>
<feature type="compositionally biased region" description="Low complexity" evidence="4">
    <location>
        <begin position="395"/>
        <end position="414"/>
    </location>
</feature>
<dbReference type="SUPFAM" id="SSF117892">
    <property type="entry name" value="Band 7/SPFH domain"/>
    <property type="match status" value="1"/>
</dbReference>
<protein>
    <recommendedName>
        <fullName evidence="5">Band 7 domain-containing protein</fullName>
    </recommendedName>
</protein>
<organism evidence="6 7">
    <name type="scientific">Camellia sinensis var. sinensis</name>
    <name type="common">China tea</name>
    <dbReference type="NCBI Taxonomy" id="542762"/>
    <lineage>
        <taxon>Eukaryota</taxon>
        <taxon>Viridiplantae</taxon>
        <taxon>Streptophyta</taxon>
        <taxon>Embryophyta</taxon>
        <taxon>Tracheophyta</taxon>
        <taxon>Spermatophyta</taxon>
        <taxon>Magnoliopsida</taxon>
        <taxon>eudicotyledons</taxon>
        <taxon>Gunneridae</taxon>
        <taxon>Pentapetalae</taxon>
        <taxon>asterids</taxon>
        <taxon>Ericales</taxon>
        <taxon>Theaceae</taxon>
        <taxon>Camellia</taxon>
    </lineage>
</organism>
<feature type="region of interest" description="Disordered" evidence="4">
    <location>
        <begin position="21"/>
        <end position="45"/>
    </location>
</feature>
<comment type="caution">
    <text evidence="6">The sequence shown here is derived from an EMBL/GenBank/DDBJ whole genome shotgun (WGS) entry which is preliminary data.</text>
</comment>
<proteinExistence type="inferred from homology"/>
<evidence type="ECO:0000259" key="5">
    <source>
        <dbReference type="SMART" id="SM00244"/>
    </source>
</evidence>
<gene>
    <name evidence="6" type="ORF">TEA_005921</name>
</gene>
<accession>A0A4S4E7S1</accession>
<evidence type="ECO:0000256" key="3">
    <source>
        <dbReference type="ARBA" id="ARBA00023128"/>
    </source>
</evidence>
<evidence type="ECO:0000313" key="7">
    <source>
        <dbReference type="Proteomes" id="UP000306102"/>
    </source>
</evidence>
<dbReference type="InterPro" id="IPR001107">
    <property type="entry name" value="Band_7"/>
</dbReference>
<dbReference type="EMBL" id="SDRB02007136">
    <property type="protein sequence ID" value="THG11674.1"/>
    <property type="molecule type" value="Genomic_DNA"/>
</dbReference>
<comment type="subcellular location">
    <subcellularLocation>
        <location evidence="1">Mitochondrion</location>
    </subcellularLocation>
</comment>
<dbReference type="GO" id="GO:0007005">
    <property type="term" value="P:mitochondrion organization"/>
    <property type="evidence" value="ECO:0007669"/>
    <property type="project" value="TreeGrafter"/>
</dbReference>
<dbReference type="Proteomes" id="UP000306102">
    <property type="component" value="Unassembled WGS sequence"/>
</dbReference>
<comment type="similarity">
    <text evidence="2">Belongs to the band 7/mec-2 family.</text>
</comment>